<dbReference type="OrthoDB" id="7869830at2759"/>
<evidence type="ECO:0000313" key="2">
    <source>
        <dbReference type="EMBL" id="EDW05064.1"/>
    </source>
</evidence>
<dbReference type="InParanoid" id="B4K2J7"/>
<evidence type="ECO:0000256" key="1">
    <source>
        <dbReference type="SAM" id="MobiDB-lite"/>
    </source>
</evidence>
<dbReference type="Proteomes" id="UP000001070">
    <property type="component" value="Unassembled WGS sequence"/>
</dbReference>
<dbReference type="EMBL" id="CH919324">
    <property type="protein sequence ID" value="EDW05064.1"/>
    <property type="molecule type" value="Genomic_DNA"/>
</dbReference>
<accession>B4K2J7</accession>
<keyword evidence="3" id="KW-1185">Reference proteome</keyword>
<reference evidence="2 3" key="1">
    <citation type="journal article" date="2007" name="Nature">
        <title>Evolution of genes and genomes on the Drosophila phylogeny.</title>
        <authorList>
            <consortium name="Drosophila 12 Genomes Consortium"/>
            <person name="Clark A.G."/>
            <person name="Eisen M.B."/>
            <person name="Smith D.R."/>
            <person name="Bergman C.M."/>
            <person name="Oliver B."/>
            <person name="Markow T.A."/>
            <person name="Kaufman T.C."/>
            <person name="Kellis M."/>
            <person name="Gelbart W."/>
            <person name="Iyer V.N."/>
            <person name="Pollard D.A."/>
            <person name="Sackton T.B."/>
            <person name="Larracuente A.M."/>
            <person name="Singh N.D."/>
            <person name="Abad J.P."/>
            <person name="Abt D.N."/>
            <person name="Adryan B."/>
            <person name="Aguade M."/>
            <person name="Akashi H."/>
            <person name="Anderson W.W."/>
            <person name="Aquadro C.F."/>
            <person name="Ardell D.H."/>
            <person name="Arguello R."/>
            <person name="Artieri C.G."/>
            <person name="Barbash D.A."/>
            <person name="Barker D."/>
            <person name="Barsanti P."/>
            <person name="Batterham P."/>
            <person name="Batzoglou S."/>
            <person name="Begun D."/>
            <person name="Bhutkar A."/>
            <person name="Blanco E."/>
            <person name="Bosak S.A."/>
            <person name="Bradley R.K."/>
            <person name="Brand A.D."/>
            <person name="Brent M.R."/>
            <person name="Brooks A.N."/>
            <person name="Brown R.H."/>
            <person name="Butlin R.K."/>
            <person name="Caggese C."/>
            <person name="Calvi B.R."/>
            <person name="Bernardo de Carvalho A."/>
            <person name="Caspi A."/>
            <person name="Castrezana S."/>
            <person name="Celniker S.E."/>
            <person name="Chang J.L."/>
            <person name="Chapple C."/>
            <person name="Chatterji S."/>
            <person name="Chinwalla A."/>
            <person name="Civetta A."/>
            <person name="Clifton S.W."/>
            <person name="Comeron J.M."/>
            <person name="Costello J.C."/>
            <person name="Coyne J.A."/>
            <person name="Daub J."/>
            <person name="David R.G."/>
            <person name="Delcher A.L."/>
            <person name="Delehaunty K."/>
            <person name="Do C.B."/>
            <person name="Ebling H."/>
            <person name="Edwards K."/>
            <person name="Eickbush T."/>
            <person name="Evans J.D."/>
            <person name="Filipski A."/>
            <person name="Findeiss S."/>
            <person name="Freyhult E."/>
            <person name="Fulton L."/>
            <person name="Fulton R."/>
            <person name="Garcia A.C."/>
            <person name="Gardiner A."/>
            <person name="Garfield D.A."/>
            <person name="Garvin B.E."/>
            <person name="Gibson G."/>
            <person name="Gilbert D."/>
            <person name="Gnerre S."/>
            <person name="Godfrey J."/>
            <person name="Good R."/>
            <person name="Gotea V."/>
            <person name="Gravely B."/>
            <person name="Greenberg A.J."/>
            <person name="Griffiths-Jones S."/>
            <person name="Gross S."/>
            <person name="Guigo R."/>
            <person name="Gustafson E.A."/>
            <person name="Haerty W."/>
            <person name="Hahn M.W."/>
            <person name="Halligan D.L."/>
            <person name="Halpern A.L."/>
            <person name="Halter G.M."/>
            <person name="Han M.V."/>
            <person name="Heger A."/>
            <person name="Hillier L."/>
            <person name="Hinrichs A.S."/>
            <person name="Holmes I."/>
            <person name="Hoskins R.A."/>
            <person name="Hubisz M.J."/>
            <person name="Hultmark D."/>
            <person name="Huntley M.A."/>
            <person name="Jaffe D.B."/>
            <person name="Jagadeeshan S."/>
            <person name="Jeck W.R."/>
            <person name="Johnson J."/>
            <person name="Jones C.D."/>
            <person name="Jordan W.C."/>
            <person name="Karpen G.H."/>
            <person name="Kataoka E."/>
            <person name="Keightley P.D."/>
            <person name="Kheradpour P."/>
            <person name="Kirkness E.F."/>
            <person name="Koerich L.B."/>
            <person name="Kristiansen K."/>
            <person name="Kudrna D."/>
            <person name="Kulathinal R.J."/>
            <person name="Kumar S."/>
            <person name="Kwok R."/>
            <person name="Lander E."/>
            <person name="Langley C.H."/>
            <person name="Lapoint R."/>
            <person name="Lazzaro B.P."/>
            <person name="Lee S.J."/>
            <person name="Levesque L."/>
            <person name="Li R."/>
            <person name="Lin C.F."/>
            <person name="Lin M.F."/>
            <person name="Lindblad-Toh K."/>
            <person name="Llopart A."/>
            <person name="Long M."/>
            <person name="Low L."/>
            <person name="Lozovsky E."/>
            <person name="Lu J."/>
            <person name="Luo M."/>
            <person name="Machado C.A."/>
            <person name="Makalowski W."/>
            <person name="Marzo M."/>
            <person name="Matsuda M."/>
            <person name="Matzkin L."/>
            <person name="McAllister B."/>
            <person name="McBride C.S."/>
            <person name="McKernan B."/>
            <person name="McKernan K."/>
            <person name="Mendez-Lago M."/>
            <person name="Minx P."/>
            <person name="Mollenhauer M.U."/>
            <person name="Montooth K."/>
            <person name="Mount S.M."/>
            <person name="Mu X."/>
            <person name="Myers E."/>
            <person name="Negre B."/>
            <person name="Newfeld S."/>
            <person name="Nielsen R."/>
            <person name="Noor M.A."/>
            <person name="O'Grady P."/>
            <person name="Pachter L."/>
            <person name="Papaceit M."/>
            <person name="Parisi M.J."/>
            <person name="Parisi M."/>
            <person name="Parts L."/>
            <person name="Pedersen J.S."/>
            <person name="Pesole G."/>
            <person name="Phillippy A.M."/>
            <person name="Ponting C.P."/>
            <person name="Pop M."/>
            <person name="Porcelli D."/>
            <person name="Powell J.R."/>
            <person name="Prohaska S."/>
            <person name="Pruitt K."/>
            <person name="Puig M."/>
            <person name="Quesneville H."/>
            <person name="Ram K.R."/>
            <person name="Rand D."/>
            <person name="Rasmussen M.D."/>
            <person name="Reed L.K."/>
            <person name="Reenan R."/>
            <person name="Reily A."/>
            <person name="Remington K.A."/>
            <person name="Rieger T.T."/>
            <person name="Ritchie M.G."/>
            <person name="Robin C."/>
            <person name="Rogers Y.H."/>
            <person name="Rohde C."/>
            <person name="Rozas J."/>
            <person name="Rubenfield M.J."/>
            <person name="Ruiz A."/>
            <person name="Russo S."/>
            <person name="Salzberg S.L."/>
            <person name="Sanchez-Gracia A."/>
            <person name="Saranga D.J."/>
            <person name="Sato H."/>
            <person name="Schaeffer S.W."/>
            <person name="Schatz M.C."/>
            <person name="Schlenke T."/>
            <person name="Schwartz R."/>
            <person name="Segarra C."/>
            <person name="Singh R.S."/>
            <person name="Sirot L."/>
            <person name="Sirota M."/>
            <person name="Sisneros N.B."/>
            <person name="Smith C.D."/>
            <person name="Smith T.F."/>
            <person name="Spieth J."/>
            <person name="Stage D.E."/>
            <person name="Stark A."/>
            <person name="Stephan W."/>
            <person name="Strausberg R.L."/>
            <person name="Strempel S."/>
            <person name="Sturgill D."/>
            <person name="Sutton G."/>
            <person name="Sutton G.G."/>
            <person name="Tao W."/>
            <person name="Teichmann S."/>
            <person name="Tobari Y.N."/>
            <person name="Tomimura Y."/>
            <person name="Tsolas J.M."/>
            <person name="Valente V.L."/>
            <person name="Venter E."/>
            <person name="Venter J.C."/>
            <person name="Vicario S."/>
            <person name="Vieira F.G."/>
            <person name="Vilella A.J."/>
            <person name="Villasante A."/>
            <person name="Walenz B."/>
            <person name="Wang J."/>
            <person name="Wasserman M."/>
            <person name="Watts T."/>
            <person name="Wilson D."/>
            <person name="Wilson R.K."/>
            <person name="Wing R.A."/>
            <person name="Wolfner M.F."/>
            <person name="Wong A."/>
            <person name="Wong G.K."/>
            <person name="Wu C.I."/>
            <person name="Wu G."/>
            <person name="Yamamoto D."/>
            <person name="Yang H.P."/>
            <person name="Yang S.P."/>
            <person name="Yorke J.A."/>
            <person name="Yoshida K."/>
            <person name="Zdobnov E."/>
            <person name="Zhang P."/>
            <person name="Zhang Y."/>
            <person name="Zimin A.V."/>
            <person name="Baldwin J."/>
            <person name="Abdouelleil A."/>
            <person name="Abdulkadir J."/>
            <person name="Abebe A."/>
            <person name="Abera B."/>
            <person name="Abreu J."/>
            <person name="Acer S.C."/>
            <person name="Aftuck L."/>
            <person name="Alexander A."/>
            <person name="An P."/>
            <person name="Anderson E."/>
            <person name="Anderson S."/>
            <person name="Arachi H."/>
            <person name="Azer M."/>
            <person name="Bachantsang P."/>
            <person name="Barry A."/>
            <person name="Bayul T."/>
            <person name="Berlin A."/>
            <person name="Bessette D."/>
            <person name="Bloom T."/>
            <person name="Blye J."/>
            <person name="Boguslavskiy L."/>
            <person name="Bonnet C."/>
            <person name="Boukhgalter B."/>
            <person name="Bourzgui I."/>
            <person name="Brown A."/>
            <person name="Cahill P."/>
            <person name="Channer S."/>
            <person name="Cheshatsang Y."/>
            <person name="Chuda L."/>
            <person name="Citroen M."/>
            <person name="Collymore A."/>
            <person name="Cooke P."/>
            <person name="Costello M."/>
            <person name="D'Aco K."/>
            <person name="Daza R."/>
            <person name="De Haan G."/>
            <person name="DeGray S."/>
            <person name="DeMaso C."/>
            <person name="Dhargay N."/>
            <person name="Dooley K."/>
            <person name="Dooley E."/>
            <person name="Doricent M."/>
            <person name="Dorje P."/>
            <person name="Dorjee K."/>
            <person name="Dupes A."/>
            <person name="Elong R."/>
            <person name="Falk J."/>
            <person name="Farina A."/>
            <person name="Faro S."/>
            <person name="Ferguson D."/>
            <person name="Fisher S."/>
            <person name="Foley C.D."/>
            <person name="Franke A."/>
            <person name="Friedrich D."/>
            <person name="Gadbois L."/>
            <person name="Gearin G."/>
            <person name="Gearin C.R."/>
            <person name="Giannoukos G."/>
            <person name="Goode T."/>
            <person name="Graham J."/>
            <person name="Grandbois E."/>
            <person name="Grewal S."/>
            <person name="Gyaltsen K."/>
            <person name="Hafez N."/>
            <person name="Hagos B."/>
            <person name="Hall J."/>
            <person name="Henson C."/>
            <person name="Hollinger A."/>
            <person name="Honan T."/>
            <person name="Huard M.D."/>
            <person name="Hughes L."/>
            <person name="Hurhula B."/>
            <person name="Husby M.E."/>
            <person name="Kamat A."/>
            <person name="Kanga B."/>
            <person name="Kashin S."/>
            <person name="Khazanovich D."/>
            <person name="Kisner P."/>
            <person name="Lance K."/>
            <person name="Lara M."/>
            <person name="Lee W."/>
            <person name="Lennon N."/>
            <person name="Letendre F."/>
            <person name="LeVine R."/>
            <person name="Lipovsky A."/>
            <person name="Liu X."/>
            <person name="Liu J."/>
            <person name="Liu S."/>
            <person name="Lokyitsang T."/>
            <person name="Lokyitsang Y."/>
            <person name="Lubonja R."/>
            <person name="Lui A."/>
            <person name="MacDonald P."/>
            <person name="Magnisalis V."/>
            <person name="Maru K."/>
            <person name="Matthews C."/>
            <person name="McCusker W."/>
            <person name="McDonough S."/>
            <person name="Mehta T."/>
            <person name="Meldrim J."/>
            <person name="Meneus L."/>
            <person name="Mihai O."/>
            <person name="Mihalev A."/>
            <person name="Mihova T."/>
            <person name="Mittelman R."/>
            <person name="Mlenga V."/>
            <person name="Montmayeur A."/>
            <person name="Mulrain L."/>
            <person name="Navidi A."/>
            <person name="Naylor J."/>
            <person name="Negash T."/>
            <person name="Nguyen T."/>
            <person name="Nguyen N."/>
            <person name="Nicol R."/>
            <person name="Norbu C."/>
            <person name="Norbu N."/>
            <person name="Novod N."/>
            <person name="O'Neill B."/>
            <person name="Osman S."/>
            <person name="Markiewicz E."/>
            <person name="Oyono O.L."/>
            <person name="Patti C."/>
            <person name="Phunkhang P."/>
            <person name="Pierre F."/>
            <person name="Priest M."/>
            <person name="Raghuraman S."/>
            <person name="Rege F."/>
            <person name="Reyes R."/>
            <person name="Rise C."/>
            <person name="Rogov P."/>
            <person name="Ross K."/>
            <person name="Ryan E."/>
            <person name="Settipalli S."/>
            <person name="Shea T."/>
            <person name="Sherpa N."/>
            <person name="Shi L."/>
            <person name="Shih D."/>
            <person name="Sparrow T."/>
            <person name="Spaulding J."/>
            <person name="Stalker J."/>
            <person name="Stange-Thomann N."/>
            <person name="Stavropoulos S."/>
            <person name="Stone C."/>
            <person name="Strader C."/>
            <person name="Tesfaye S."/>
            <person name="Thomson T."/>
            <person name="Thoulutsang Y."/>
            <person name="Thoulutsang D."/>
            <person name="Topham K."/>
            <person name="Topping I."/>
            <person name="Tsamla T."/>
            <person name="Vassiliev H."/>
            <person name="Vo A."/>
            <person name="Wangchuk T."/>
            <person name="Wangdi T."/>
            <person name="Weiand M."/>
            <person name="Wilkinson J."/>
            <person name="Wilson A."/>
            <person name="Yadav S."/>
            <person name="Young G."/>
            <person name="Yu Q."/>
            <person name="Zembek L."/>
            <person name="Zhong D."/>
            <person name="Zimmer A."/>
            <person name="Zwirko Z."/>
            <person name="Jaffe D.B."/>
            <person name="Alvarez P."/>
            <person name="Brockman W."/>
            <person name="Butler J."/>
            <person name="Chin C."/>
            <person name="Gnerre S."/>
            <person name="Grabherr M."/>
            <person name="Kleber M."/>
            <person name="Mauceli E."/>
            <person name="MacCallum I."/>
        </authorList>
    </citation>
    <scope>NUCLEOTIDE SEQUENCE [LARGE SCALE GENOMIC DNA]</scope>
    <source>
        <strain evidence="3">Tucson 15287-2541.00</strain>
    </source>
</reference>
<protein>
    <submittedName>
        <fullName evidence="2">GH11764</fullName>
    </submittedName>
</protein>
<dbReference type="HOGENOM" id="CLU_1679763_0_0_1"/>
<evidence type="ECO:0000313" key="3">
    <source>
        <dbReference type="Proteomes" id="UP000001070"/>
    </source>
</evidence>
<proteinExistence type="predicted"/>
<gene>
    <name evidence="2" type="primary">Dgri\GH11764</name>
    <name evidence="2" type="ORF">Dgri_GH11764</name>
</gene>
<name>B4K2J7_DROGR</name>
<dbReference type="OMA" id="WNQWHQQ"/>
<dbReference type="AlphaFoldDB" id="B4K2J7"/>
<sequence length="157" mass="19140">MGLDLHALQQAATEAREAHCQYCDAASRAAVQSQQCFYIPAQYSMEHKQQQSYQQQQACQQEWQQQQQQPCQQHQPYQKQQPYQQQHQSYQQQQPYQQQQQQQYQQQPPYQQQQLPYQQQQQYQQQATCPSIHCHRPCCRKRYARMHFMMPRCWQGR</sequence>
<organism evidence="3">
    <name type="scientific">Drosophila grimshawi</name>
    <name type="common">Hawaiian fruit fly</name>
    <name type="synonym">Idiomyia grimshawi</name>
    <dbReference type="NCBI Taxonomy" id="7222"/>
    <lineage>
        <taxon>Eukaryota</taxon>
        <taxon>Metazoa</taxon>
        <taxon>Ecdysozoa</taxon>
        <taxon>Arthropoda</taxon>
        <taxon>Hexapoda</taxon>
        <taxon>Insecta</taxon>
        <taxon>Pterygota</taxon>
        <taxon>Neoptera</taxon>
        <taxon>Endopterygota</taxon>
        <taxon>Diptera</taxon>
        <taxon>Brachycera</taxon>
        <taxon>Muscomorpha</taxon>
        <taxon>Ephydroidea</taxon>
        <taxon>Drosophilidae</taxon>
        <taxon>Drosophila</taxon>
        <taxon>Hawaiian Drosophila</taxon>
    </lineage>
</organism>
<feature type="region of interest" description="Disordered" evidence="1">
    <location>
        <begin position="78"/>
        <end position="102"/>
    </location>
</feature>